<sequence length="262" mass="28894">MSKAESATKTHSEIEKTSERTEEQKSQQSGENAALLSGKDERNEPKKVTRRDLDDRHPIGGLVVYTILCLAALVLIVVATAIEWFVLNDEYSSIVVPNRDPNEPICVTAWGLKNGCRRKAYVHKSLLTTFCSNVRSEFEVMATFSILTIIFTTFSLLCGIFAICHVLTKGLATALAALSAATCLIAWIIPTNMYHQKPCCITHWLTPDKMKTCYFTSALNPALALTDVPPFKEMGKYGPGYGLCVAAWVVLVIAAIFARLPF</sequence>
<feature type="transmembrane region" description="Helical" evidence="2">
    <location>
        <begin position="240"/>
        <end position="260"/>
    </location>
</feature>
<dbReference type="EMBL" id="LR877156">
    <property type="protein sequence ID" value="CAD2218958.1"/>
    <property type="molecule type" value="Genomic_DNA"/>
</dbReference>
<feature type="transmembrane region" description="Helical" evidence="2">
    <location>
        <begin position="171"/>
        <end position="189"/>
    </location>
</feature>
<organism evidence="3 4">
    <name type="scientific">Angomonas deanei</name>
    <dbReference type="NCBI Taxonomy" id="59799"/>
    <lineage>
        <taxon>Eukaryota</taxon>
        <taxon>Discoba</taxon>
        <taxon>Euglenozoa</taxon>
        <taxon>Kinetoplastea</taxon>
        <taxon>Metakinetoplastina</taxon>
        <taxon>Trypanosomatida</taxon>
        <taxon>Trypanosomatidae</taxon>
        <taxon>Strigomonadinae</taxon>
        <taxon>Angomonas</taxon>
    </lineage>
</organism>
<keyword evidence="2" id="KW-0472">Membrane</keyword>
<evidence type="ECO:0000313" key="3">
    <source>
        <dbReference type="EMBL" id="CAD2218958.1"/>
    </source>
</evidence>
<proteinExistence type="predicted"/>
<feature type="transmembrane region" description="Helical" evidence="2">
    <location>
        <begin position="142"/>
        <end position="164"/>
    </location>
</feature>
<dbReference type="Proteomes" id="UP000515908">
    <property type="component" value="Chromosome 12"/>
</dbReference>
<dbReference type="InterPro" id="IPR009944">
    <property type="entry name" value="Amastin"/>
</dbReference>
<dbReference type="AlphaFoldDB" id="A0A7G2CGE7"/>
<accession>A0A7G2CGE7</accession>
<keyword evidence="4" id="KW-1185">Reference proteome</keyword>
<feature type="transmembrane region" description="Helical" evidence="2">
    <location>
        <begin position="59"/>
        <end position="82"/>
    </location>
</feature>
<dbReference type="PANTHER" id="PTHR33297:SF4">
    <property type="entry name" value="AMASTIN"/>
    <property type="match status" value="1"/>
</dbReference>
<protein>
    <submittedName>
        <fullName evidence="3">Amastin surface glycoprotein, putative</fullName>
    </submittedName>
</protein>
<reference evidence="3 4" key="1">
    <citation type="submission" date="2020-08" db="EMBL/GenBank/DDBJ databases">
        <authorList>
            <person name="Newling K."/>
            <person name="Davey J."/>
            <person name="Forrester S."/>
        </authorList>
    </citation>
    <scope>NUCLEOTIDE SEQUENCE [LARGE SCALE GENOMIC DNA]</scope>
    <source>
        <strain evidence="4">Crithidia deanei Carvalho (ATCC PRA-265)</strain>
    </source>
</reference>
<evidence type="ECO:0000256" key="2">
    <source>
        <dbReference type="SAM" id="Phobius"/>
    </source>
</evidence>
<feature type="compositionally biased region" description="Basic and acidic residues" evidence="1">
    <location>
        <begin position="38"/>
        <end position="52"/>
    </location>
</feature>
<evidence type="ECO:0000313" key="4">
    <source>
        <dbReference type="Proteomes" id="UP000515908"/>
    </source>
</evidence>
<feature type="region of interest" description="Disordered" evidence="1">
    <location>
        <begin position="1"/>
        <end position="52"/>
    </location>
</feature>
<keyword evidence="2" id="KW-0812">Transmembrane</keyword>
<name>A0A7G2CGE7_9TRYP</name>
<dbReference type="Pfam" id="PF07344">
    <property type="entry name" value="Amastin"/>
    <property type="match status" value="1"/>
</dbReference>
<dbReference type="PANTHER" id="PTHR33297">
    <property type="entry name" value="AMASTIN-LIKE SURFACE PROTEIN-LIKE PROTEIN-RELATED"/>
    <property type="match status" value="1"/>
</dbReference>
<keyword evidence="2" id="KW-1133">Transmembrane helix</keyword>
<feature type="compositionally biased region" description="Basic and acidic residues" evidence="1">
    <location>
        <begin position="1"/>
        <end position="25"/>
    </location>
</feature>
<dbReference type="VEuPathDB" id="TriTrypDB:ADEAN_000645100"/>
<evidence type="ECO:0000256" key="1">
    <source>
        <dbReference type="SAM" id="MobiDB-lite"/>
    </source>
</evidence>
<gene>
    <name evidence="3" type="ORF">ADEAN_000645100</name>
</gene>